<feature type="domain" description="NADP-dependent oxidoreductase" evidence="7">
    <location>
        <begin position="24"/>
        <end position="281"/>
    </location>
</feature>
<proteinExistence type="inferred from homology"/>
<dbReference type="InterPro" id="IPR018170">
    <property type="entry name" value="Aldo/ket_reductase_CS"/>
</dbReference>
<dbReference type="PROSITE" id="PS00062">
    <property type="entry name" value="ALDOKETO_REDUCTASE_2"/>
    <property type="match status" value="1"/>
</dbReference>
<dbReference type="KEGG" id="ela:UCREL1_7738"/>
<gene>
    <name evidence="8" type="ORF">UCREL1_7738</name>
</gene>
<dbReference type="SUPFAM" id="SSF51430">
    <property type="entry name" value="NAD(P)-linked oxidoreductase"/>
    <property type="match status" value="1"/>
</dbReference>
<organism evidence="8 9">
    <name type="scientific">Eutypa lata (strain UCR-EL1)</name>
    <name type="common">Grapevine dieback disease fungus</name>
    <name type="synonym">Eutypa armeniacae</name>
    <dbReference type="NCBI Taxonomy" id="1287681"/>
    <lineage>
        <taxon>Eukaryota</taxon>
        <taxon>Fungi</taxon>
        <taxon>Dikarya</taxon>
        <taxon>Ascomycota</taxon>
        <taxon>Pezizomycotina</taxon>
        <taxon>Sordariomycetes</taxon>
        <taxon>Xylariomycetidae</taxon>
        <taxon>Xylariales</taxon>
        <taxon>Diatrypaceae</taxon>
        <taxon>Eutypa</taxon>
    </lineage>
</organism>
<dbReference type="PROSITE" id="PS00798">
    <property type="entry name" value="ALDOKETO_REDUCTASE_1"/>
    <property type="match status" value="1"/>
</dbReference>
<name>M7SLM4_EUTLA</name>
<evidence type="ECO:0000259" key="7">
    <source>
        <dbReference type="Pfam" id="PF00248"/>
    </source>
</evidence>
<dbReference type="OMA" id="ELIMISW"/>
<dbReference type="STRING" id="1287681.M7SLM4"/>
<keyword evidence="2" id="KW-0521">NADP</keyword>
<dbReference type="GO" id="GO:0016616">
    <property type="term" value="F:oxidoreductase activity, acting on the CH-OH group of donors, NAD or NADP as acceptor"/>
    <property type="evidence" value="ECO:0007669"/>
    <property type="project" value="UniProtKB-ARBA"/>
</dbReference>
<dbReference type="InterPro" id="IPR023210">
    <property type="entry name" value="NADP_OxRdtase_dom"/>
</dbReference>
<dbReference type="PIRSF" id="PIRSF000097">
    <property type="entry name" value="AKR"/>
    <property type="match status" value="1"/>
</dbReference>
<evidence type="ECO:0000256" key="3">
    <source>
        <dbReference type="ARBA" id="ARBA00023002"/>
    </source>
</evidence>
<dbReference type="InterPro" id="IPR036812">
    <property type="entry name" value="NAD(P)_OxRdtase_dom_sf"/>
</dbReference>
<feature type="binding site" evidence="5">
    <location>
        <position position="117"/>
    </location>
    <ligand>
        <name>substrate</name>
    </ligand>
</feature>
<reference evidence="9" key="1">
    <citation type="journal article" date="2013" name="Genome Announc.">
        <title>Draft genome sequence of the grapevine dieback fungus Eutypa lata UCR-EL1.</title>
        <authorList>
            <person name="Blanco-Ulate B."/>
            <person name="Rolshausen P.E."/>
            <person name="Cantu D."/>
        </authorList>
    </citation>
    <scope>NUCLEOTIDE SEQUENCE [LARGE SCALE GENOMIC DNA]</scope>
    <source>
        <strain evidence="9">UCR-EL1</strain>
    </source>
</reference>
<sequence>MASSQIPVCTKTFKLNNGYEIPAVGLGTWQGAPGAEDEKSLIDSIIHALQSGYRLIDTAQSYGVEGTVGKAVRASGVPRSEITIVTKFVQPHDDPAAALEISLRQLDLDYIDVFLMHWPWATTPDGKPLRINESPTFVETWKLMEKLVGPECRAIGVSNFAQKTLDALLEVATIIPAVNQVELHALYPNLKLVPYCQSKGIHVMSWRTIGGTGQDPNILLTHPLFTDIAKAHGCSPGVVSLSWVVQRGITVIPKSANKSRIEENRRLVTLTDDEMAKMNSAHETIMKFRLADHVPMLQVEIDGKKTLMGWSTVDFGWDDEEGNWLT</sequence>
<keyword evidence="9" id="KW-1185">Reference proteome</keyword>
<dbReference type="Pfam" id="PF00248">
    <property type="entry name" value="Aldo_ket_red"/>
    <property type="match status" value="1"/>
</dbReference>
<dbReference type="HOGENOM" id="CLU_023205_0_0_1"/>
<keyword evidence="3" id="KW-0560">Oxidoreductase</keyword>
<comment type="similarity">
    <text evidence="1">Belongs to the aldo/keto reductase family.</text>
</comment>
<evidence type="ECO:0000256" key="4">
    <source>
        <dbReference type="PIRSR" id="PIRSR000097-1"/>
    </source>
</evidence>
<dbReference type="PRINTS" id="PR00069">
    <property type="entry name" value="ALDKETRDTASE"/>
</dbReference>
<evidence type="ECO:0000256" key="5">
    <source>
        <dbReference type="PIRSR" id="PIRSR000097-2"/>
    </source>
</evidence>
<evidence type="ECO:0000256" key="2">
    <source>
        <dbReference type="ARBA" id="ARBA00022857"/>
    </source>
</evidence>
<dbReference type="PANTHER" id="PTHR43827">
    <property type="entry name" value="2,5-DIKETO-D-GLUCONIC ACID REDUCTASE"/>
    <property type="match status" value="1"/>
</dbReference>
<dbReference type="PANTHER" id="PTHR43827:SF3">
    <property type="entry name" value="NADP-DEPENDENT OXIDOREDUCTASE DOMAIN-CONTAINING PROTEIN"/>
    <property type="match status" value="1"/>
</dbReference>
<dbReference type="AlphaFoldDB" id="M7SLM4"/>
<evidence type="ECO:0000256" key="1">
    <source>
        <dbReference type="ARBA" id="ARBA00007905"/>
    </source>
</evidence>
<dbReference type="eggNOG" id="KOG1577">
    <property type="taxonomic scope" value="Eukaryota"/>
</dbReference>
<dbReference type="CDD" id="cd19071">
    <property type="entry name" value="AKR_AKR1-5-like"/>
    <property type="match status" value="1"/>
</dbReference>
<evidence type="ECO:0000313" key="9">
    <source>
        <dbReference type="Proteomes" id="UP000012174"/>
    </source>
</evidence>
<dbReference type="InterPro" id="IPR020471">
    <property type="entry name" value="AKR"/>
</dbReference>
<evidence type="ECO:0000256" key="6">
    <source>
        <dbReference type="PIRSR" id="PIRSR000097-3"/>
    </source>
</evidence>
<dbReference type="EMBL" id="KB706893">
    <property type="protein sequence ID" value="EMR65288.1"/>
    <property type="molecule type" value="Genomic_DNA"/>
</dbReference>
<protein>
    <submittedName>
        <fullName evidence="8">Putative aldo keto reductase protein</fullName>
    </submittedName>
</protein>
<dbReference type="Proteomes" id="UP000012174">
    <property type="component" value="Unassembled WGS sequence"/>
</dbReference>
<feature type="active site" description="Proton donor" evidence="4">
    <location>
        <position position="62"/>
    </location>
</feature>
<dbReference type="OrthoDB" id="5945798at2759"/>
<accession>M7SLM4</accession>
<dbReference type="Gene3D" id="3.20.20.100">
    <property type="entry name" value="NADP-dependent oxidoreductase domain"/>
    <property type="match status" value="1"/>
</dbReference>
<evidence type="ECO:0000313" key="8">
    <source>
        <dbReference type="EMBL" id="EMR65288.1"/>
    </source>
</evidence>
<feature type="site" description="Lowers pKa of active site Tyr" evidence="6">
    <location>
        <position position="87"/>
    </location>
</feature>